<dbReference type="Proteomes" id="UP001159363">
    <property type="component" value="Chromosome 15"/>
</dbReference>
<accession>A0ABQ9G2E2</accession>
<feature type="region of interest" description="Disordered" evidence="1">
    <location>
        <begin position="806"/>
        <end position="826"/>
    </location>
</feature>
<feature type="region of interest" description="Disordered" evidence="1">
    <location>
        <begin position="642"/>
        <end position="686"/>
    </location>
</feature>
<gene>
    <name evidence="2" type="ORF">PR048_032510</name>
</gene>
<evidence type="ECO:0000313" key="2">
    <source>
        <dbReference type="EMBL" id="KAJ8866649.1"/>
    </source>
</evidence>
<comment type="caution">
    <text evidence="2">The sequence shown here is derived from an EMBL/GenBank/DDBJ whole genome shotgun (WGS) entry which is preliminary data.</text>
</comment>
<keyword evidence="3" id="KW-1185">Reference proteome</keyword>
<dbReference type="EMBL" id="JARBHB010000016">
    <property type="protein sequence ID" value="KAJ8866649.1"/>
    <property type="molecule type" value="Genomic_DNA"/>
</dbReference>
<name>A0ABQ9G2E2_9NEOP</name>
<organism evidence="2 3">
    <name type="scientific">Dryococelus australis</name>
    <dbReference type="NCBI Taxonomy" id="614101"/>
    <lineage>
        <taxon>Eukaryota</taxon>
        <taxon>Metazoa</taxon>
        <taxon>Ecdysozoa</taxon>
        <taxon>Arthropoda</taxon>
        <taxon>Hexapoda</taxon>
        <taxon>Insecta</taxon>
        <taxon>Pterygota</taxon>
        <taxon>Neoptera</taxon>
        <taxon>Polyneoptera</taxon>
        <taxon>Phasmatodea</taxon>
        <taxon>Verophasmatodea</taxon>
        <taxon>Anareolatae</taxon>
        <taxon>Phasmatidae</taxon>
        <taxon>Eurycanthinae</taxon>
        <taxon>Dryococelus</taxon>
    </lineage>
</organism>
<feature type="region of interest" description="Disordered" evidence="1">
    <location>
        <begin position="1"/>
        <end position="25"/>
    </location>
</feature>
<sequence>MEQHPNVGAGGDGRSRRKPADQGHCLTRPFLEGKTWWKRKGGRVAAVANGRRLSNGTGPSTPKGTSARIKTPEMAPLARLYKGGGGRVSVESTVSCPCEAEFSSAADRVSSRILRKTSEEDRRGRGGRAVNVLTSHQGESGSICPSGSLPDFRMWESCRTIPMVDGFSRGSPVSLAPYSPQITLIGSKDLSVKGRPNLFTSLDDLLSMIYMSSTALPPLTSWRPGRSAGLPIWPRRPWLQFRLTSVYIALYGRVLLQCLSPAGLFAAAGATVADRLACSPPTKAIRVQSPAGSLRNFACGNRAGRCRWLAGFLGDLLSPLPLHSGAAPFSPQSPSSALKTSMLRAVQISSLFEQLTMSIMTSPSTRRCRETCTLLVVEVCCSFIPCGVWCLSPRGSHRALQTEGGKGEKLTRGRYYPSGRVGTGSDKRGRAGGNGGRVAGKRNEKEGGEGRRELTRGAFSFQRSSVALPCLRSCSETRLIHQLQTRRRNVRRRRRSRKRGFFYPRRNSTLLPTGLPVPRIRDDKIDFKRVYTEVVCAIIGSEFIRHTLDDSAPIADLQGSKRRIPYSQIGRSDKGDSVLGIKHAIATKRKAMNRHAVFSSHCVSLPEMDTNWRHPLTWETDHPIPYPAPHPLGALSTTRALPQATTNHSTSLKGWENPSANHNTRPGGEERTTRLPPWRTGLDSRRGGPQDFRMWESCWTVALIGGFSRGSPVSSTAPYSRRPTLIGSRAFDVRSRPNISTIAGLTTIRFIRQSPVRRSRDIQPIREEVAPRAAGRGEDASADAVAPAIVQKLTFSPAAKGNNGTCPGKGIKTALSRAPRLRRGESERITPRTCPKCWTDVDQHTLGACSYMLSTNGCAKITVYDKERDAFLELMDLDKQTGSKYIGRILYAINDCFKEEEVNAEDEKEEEAIIMGTEIDIGYPYYYSRKI</sequence>
<proteinExistence type="predicted"/>
<feature type="compositionally biased region" description="Polar residues" evidence="1">
    <location>
        <begin position="642"/>
        <end position="664"/>
    </location>
</feature>
<feature type="region of interest" description="Disordered" evidence="1">
    <location>
        <begin position="398"/>
        <end position="454"/>
    </location>
</feature>
<protein>
    <submittedName>
        <fullName evidence="2">Uncharacterized protein</fullName>
    </submittedName>
</protein>
<feature type="compositionally biased region" description="Basic and acidic residues" evidence="1">
    <location>
        <begin position="441"/>
        <end position="454"/>
    </location>
</feature>
<reference evidence="2 3" key="1">
    <citation type="submission" date="2023-02" db="EMBL/GenBank/DDBJ databases">
        <title>LHISI_Scaffold_Assembly.</title>
        <authorList>
            <person name="Stuart O.P."/>
            <person name="Cleave R."/>
            <person name="Magrath M.J.L."/>
            <person name="Mikheyev A.S."/>
        </authorList>
    </citation>
    <scope>NUCLEOTIDE SEQUENCE [LARGE SCALE GENOMIC DNA]</scope>
    <source>
        <strain evidence="2">Daus_M_001</strain>
        <tissue evidence="2">Leg muscle</tissue>
    </source>
</reference>
<evidence type="ECO:0000313" key="3">
    <source>
        <dbReference type="Proteomes" id="UP001159363"/>
    </source>
</evidence>
<evidence type="ECO:0000256" key="1">
    <source>
        <dbReference type="SAM" id="MobiDB-lite"/>
    </source>
</evidence>